<keyword evidence="2" id="KW-1185">Reference proteome</keyword>
<dbReference type="AlphaFoldDB" id="A0A1B2JIR8"/>
<accession>A0A1B2JIR8</accession>
<sequence>MVINFFAKYSTEGVNLEFRKTSKFFPIIPAHMVEQEVTRSTDASEDRAQARAEAQAKVNYLTRLYQMDILSHPSNSIQRSSTQDLEEYRASIFNHINREKDSELSSEQVPMLLGQGIVGSHGIQIGCLTRLPVYSNSDSHHIHHRRTTAGSFVESQKIPNSISTSSSSVSSIGILNTKLMRLPVCAPGQNEFLIGSTAFNGLRFFPENYVKQKVEDITRRSREKTTDLETPTLPEVEYLHGTVIMNQLLNSKRILRDIQWKQYYNDRMGGHSLRELVTLRNKKSRIISLRQFEMEQKLDLITLKRNQNIALLPQEEEFYNRFSQQNVEEPSTVPKFQSLKRTLTEAERRDDFANNFIFEEEVDMDRQTLINYSNLRNSWSHNVVALSSINNIRNEDYQTKIVKKRRCPNPNTLGYSNIRGVKPPYA</sequence>
<dbReference type="Proteomes" id="UP000094565">
    <property type="component" value="Chromosome 4"/>
</dbReference>
<dbReference type="OrthoDB" id="3979935at2759"/>
<gene>
    <name evidence="1" type="primary">SWP82</name>
    <name evidence="1" type="ORF">ATY40_BA7504691</name>
</gene>
<evidence type="ECO:0000313" key="2">
    <source>
        <dbReference type="Proteomes" id="UP000094565"/>
    </source>
</evidence>
<evidence type="ECO:0000313" key="1">
    <source>
        <dbReference type="EMBL" id="ANZ77929.1"/>
    </source>
</evidence>
<name>A0A1B2JIR8_PICPA</name>
<organism evidence="1 2">
    <name type="scientific">Komagataella pastoris</name>
    <name type="common">Yeast</name>
    <name type="synonym">Pichia pastoris</name>
    <dbReference type="NCBI Taxonomy" id="4922"/>
    <lineage>
        <taxon>Eukaryota</taxon>
        <taxon>Fungi</taxon>
        <taxon>Dikarya</taxon>
        <taxon>Ascomycota</taxon>
        <taxon>Saccharomycotina</taxon>
        <taxon>Pichiomycetes</taxon>
        <taxon>Pichiales</taxon>
        <taxon>Pichiaceae</taxon>
        <taxon>Komagataella</taxon>
    </lineage>
</organism>
<protein>
    <submittedName>
        <fullName evidence="1">BA75_04691T0</fullName>
    </submittedName>
</protein>
<proteinExistence type="predicted"/>
<reference evidence="1 2" key="1">
    <citation type="submission" date="2016-02" db="EMBL/GenBank/DDBJ databases">
        <title>Comparative genomic and transcriptomic foundation for Pichia pastoris.</title>
        <authorList>
            <person name="Love K.R."/>
            <person name="Shah K.A."/>
            <person name="Whittaker C.A."/>
            <person name="Wu J."/>
            <person name="Bartlett M.C."/>
            <person name="Ma D."/>
            <person name="Leeson R.L."/>
            <person name="Priest M."/>
            <person name="Young S.K."/>
            <person name="Love J.C."/>
        </authorList>
    </citation>
    <scope>NUCLEOTIDE SEQUENCE [LARGE SCALE GENOMIC DNA]</scope>
    <source>
        <strain evidence="1 2">ATCC 28485</strain>
    </source>
</reference>
<dbReference type="EMBL" id="CP014587">
    <property type="protein sequence ID" value="ANZ77929.1"/>
    <property type="molecule type" value="Genomic_DNA"/>
</dbReference>